<sequence length="67" mass="7411">MATQPLSQTYAFALLNTATAVDTAQHMEAECLRRVSRASASGQNTWTCCTALCSLLWMQNYKLGFFS</sequence>
<name>A0A6B0TQU3_IXORI</name>
<organism evidence="1">
    <name type="scientific">Ixodes ricinus</name>
    <name type="common">Common tick</name>
    <name type="synonym">Acarus ricinus</name>
    <dbReference type="NCBI Taxonomy" id="34613"/>
    <lineage>
        <taxon>Eukaryota</taxon>
        <taxon>Metazoa</taxon>
        <taxon>Ecdysozoa</taxon>
        <taxon>Arthropoda</taxon>
        <taxon>Chelicerata</taxon>
        <taxon>Arachnida</taxon>
        <taxon>Acari</taxon>
        <taxon>Parasitiformes</taxon>
        <taxon>Ixodida</taxon>
        <taxon>Ixodoidea</taxon>
        <taxon>Ixodidae</taxon>
        <taxon>Ixodinae</taxon>
        <taxon>Ixodes</taxon>
    </lineage>
</organism>
<reference evidence="1" key="1">
    <citation type="submission" date="2019-12" db="EMBL/GenBank/DDBJ databases">
        <title>An insight into the sialome of adult female Ixodes ricinus ticks feeding for 6 days.</title>
        <authorList>
            <person name="Perner J."/>
            <person name="Ribeiro J.M.C."/>
        </authorList>
    </citation>
    <scope>NUCLEOTIDE SEQUENCE</scope>
    <source>
        <strain evidence="1">Semi-engorged</strain>
        <tissue evidence="1">Salivary glands</tissue>
    </source>
</reference>
<evidence type="ECO:0000313" key="1">
    <source>
        <dbReference type="EMBL" id="MXU82252.1"/>
    </source>
</evidence>
<protein>
    <submittedName>
        <fullName evidence="1">Uncharacterized protein</fullName>
    </submittedName>
</protein>
<dbReference type="AlphaFoldDB" id="A0A6B0TQU3"/>
<dbReference type="EMBL" id="GIFC01000169">
    <property type="protein sequence ID" value="MXU82252.1"/>
    <property type="molecule type" value="Transcribed_RNA"/>
</dbReference>
<proteinExistence type="predicted"/>
<accession>A0A6B0TQU3</accession>